<protein>
    <submittedName>
        <fullName evidence="1">Uncharacterized protein</fullName>
    </submittedName>
</protein>
<evidence type="ECO:0000313" key="2">
    <source>
        <dbReference type="Proteomes" id="UP000030512"/>
    </source>
</evidence>
<reference evidence="1 2" key="1">
    <citation type="journal article" date="2015" name="Environ. Microbiol.">
        <title>Methane oxidation coupled to nitrate reduction under hypoxia by the Gammaproteobacterium Methylomonas denitrificans, sp. nov. type strain FJG1.</title>
        <authorList>
            <person name="Kits K.D."/>
            <person name="Klotz M.G."/>
            <person name="Stein L.Y."/>
        </authorList>
    </citation>
    <scope>NUCLEOTIDE SEQUENCE [LARGE SCALE GENOMIC DNA]</scope>
    <source>
        <strain evidence="1 2">FJG1</strain>
    </source>
</reference>
<sequence>MPLPVPNLDDRRFDDLVAEAKARLASHLPELTQIAPGDPLNSFVDLFAWLTETILYRANLIPERQRRVFLNLLQIPVRAARPAKGIVCVDAGPTSVLPAALLADGSQLRAGKQVLTAVGELQPTCLSLQVLIKQKLEAADLAALGLTLQDLQEQYGLRNGQRPEPFQPRRFEPVKEVLDLTGSLDRSFYLACIAPRQLEGQIALLRSHLAGVAFNIGIAPADDLDGEAINELNPRKLIWELISTGEAGETIYLPLDVLADSSKGGRQTGVVRLRLPKNPALFQAFVPTDPMFSGVGDRPPELADQVEAGRVTFWLRLRCPEHPKLQLGYLGLNAVDVLAQGLQQDLLVGMGTGQPDQVVVLPDQNIEAATLQLDVEENGAWVRWQQVAFLAGQAADARVYRLNPQSGYVYFGDGTAGRRPPSGSRIRIAAYLFGGGNAGNLPAGTIKEVVNGSSRYKIRHEWPLQGGLDAETVEQAEKRIPQFLTHRNRAVTQQDFKIITEANPLNPVARAEVLVGFLPGASIRAARDGVPGVVSVFVLPPAEPALGHTPKPNQGLLKDVFAYLLQRTMVGTELYVLSPEFVPIAVSVKVQVRDIETEQQTLRDVQQTLLEYLWPLAPGGARGAGWPLGAEVRANELLTQAARVAGVQAVNALSLFQRGSKGWRRLPADETVSLTKYQLPELLGVRADSGSGTPALPDGIGLLEGQTPDDSLGVAVPVIPDIC</sequence>
<dbReference type="KEGG" id="mdn:JT25_006995"/>
<dbReference type="AlphaFoldDB" id="A0A126T2E7"/>
<dbReference type="STRING" id="1538553.JT25_006995"/>
<name>A0A126T2E7_9GAMM</name>
<keyword evidence="2" id="KW-1185">Reference proteome</keyword>
<proteinExistence type="predicted"/>
<dbReference type="NCBIfam" id="TIGR02243">
    <property type="entry name" value="putative baseplate assembly protein"/>
    <property type="match status" value="1"/>
</dbReference>
<dbReference type="OrthoDB" id="9027184at2"/>
<dbReference type="RefSeq" id="WP_062328090.1">
    <property type="nucleotide sequence ID" value="NZ_CP014476.1"/>
</dbReference>
<dbReference type="InterPro" id="IPR011749">
    <property type="entry name" value="CHP02243"/>
</dbReference>
<gene>
    <name evidence="1" type="ORF">JT25_006995</name>
</gene>
<organism evidence="1 2">
    <name type="scientific">Methylomonas denitrificans</name>
    <dbReference type="NCBI Taxonomy" id="1538553"/>
    <lineage>
        <taxon>Bacteria</taxon>
        <taxon>Pseudomonadati</taxon>
        <taxon>Pseudomonadota</taxon>
        <taxon>Gammaproteobacteria</taxon>
        <taxon>Methylococcales</taxon>
        <taxon>Methylococcaceae</taxon>
        <taxon>Methylomonas</taxon>
    </lineage>
</organism>
<dbReference type="Proteomes" id="UP000030512">
    <property type="component" value="Chromosome"/>
</dbReference>
<accession>A0A126T2E7</accession>
<dbReference type="EMBL" id="CP014476">
    <property type="protein sequence ID" value="AMK76239.1"/>
    <property type="molecule type" value="Genomic_DNA"/>
</dbReference>
<evidence type="ECO:0000313" key="1">
    <source>
        <dbReference type="EMBL" id="AMK76239.1"/>
    </source>
</evidence>